<evidence type="ECO:0000313" key="5">
    <source>
        <dbReference type="Proteomes" id="UP001055303"/>
    </source>
</evidence>
<keyword evidence="1" id="KW-1133">Transmembrane helix</keyword>
<reference evidence="3 4" key="1">
    <citation type="submission" date="2019-06" db="EMBL/GenBank/DDBJ databases">
        <authorList>
            <person name="Rodrigo-Torres L."/>
            <person name="Arahal R. D."/>
            <person name="Lucena T."/>
        </authorList>
    </citation>
    <scope>NUCLEOTIDE SEQUENCE [LARGE SCALE GENOMIC DNA]</scope>
    <source>
        <strain evidence="3 4">SW08-7</strain>
    </source>
</reference>
<evidence type="ECO:0000313" key="4">
    <source>
        <dbReference type="Proteomes" id="UP000401717"/>
    </source>
</evidence>
<evidence type="ECO:0000313" key="2">
    <source>
        <dbReference type="EMBL" id="GJD59267.1"/>
    </source>
</evidence>
<dbReference type="EMBL" id="CABFVH010000062">
    <property type="protein sequence ID" value="VUF15617.1"/>
    <property type="molecule type" value="Genomic_DNA"/>
</dbReference>
<organism evidence="3 4">
    <name type="scientific">Methylobacterium dankookense</name>
    <dbReference type="NCBI Taxonomy" id="560405"/>
    <lineage>
        <taxon>Bacteria</taxon>
        <taxon>Pseudomonadati</taxon>
        <taxon>Pseudomonadota</taxon>
        <taxon>Alphaproteobacteria</taxon>
        <taxon>Hyphomicrobiales</taxon>
        <taxon>Methylobacteriaceae</taxon>
        <taxon>Methylobacterium</taxon>
    </lineage>
</organism>
<gene>
    <name evidence="2" type="ORF">IFDJLNFL_5195</name>
    <name evidence="3" type="ORF">MTDSW087_05361</name>
</gene>
<proteinExistence type="predicted"/>
<feature type="transmembrane region" description="Helical" evidence="1">
    <location>
        <begin position="44"/>
        <end position="62"/>
    </location>
</feature>
<name>A0A564G5M5_9HYPH</name>
<dbReference type="Proteomes" id="UP000401717">
    <property type="component" value="Unassembled WGS sequence"/>
</dbReference>
<keyword evidence="1" id="KW-0472">Membrane</keyword>
<keyword evidence="1" id="KW-0812">Transmembrane</keyword>
<keyword evidence="5" id="KW-1185">Reference proteome</keyword>
<sequence>MILPAPDASAQFVSGFVDCLFLALTTAIAFSLTDKPPLTAHFKLLMMAEALISLLTVALVVTRPANIFA</sequence>
<dbReference type="EMBL" id="BPQI01000198">
    <property type="protein sequence ID" value="GJD59267.1"/>
    <property type="molecule type" value="Genomic_DNA"/>
</dbReference>
<reference evidence="2" key="2">
    <citation type="journal article" date="2021" name="Front. Microbiol.">
        <title>Comprehensive Comparative Genomics and Phenotyping of Methylobacterium Species.</title>
        <authorList>
            <person name="Alessa O."/>
            <person name="Ogura Y."/>
            <person name="Fujitani Y."/>
            <person name="Takami H."/>
            <person name="Hayashi T."/>
            <person name="Sahin N."/>
            <person name="Tani A."/>
        </authorList>
    </citation>
    <scope>NUCLEOTIDE SEQUENCE</scope>
    <source>
        <strain evidence="2">DSM 22415</strain>
    </source>
</reference>
<protein>
    <submittedName>
        <fullName evidence="3">Uncharacterized protein</fullName>
    </submittedName>
</protein>
<accession>A0A564G5M5</accession>
<reference evidence="2" key="3">
    <citation type="submission" date="2021-08" db="EMBL/GenBank/DDBJ databases">
        <authorList>
            <person name="Tani A."/>
            <person name="Ola A."/>
            <person name="Ogura Y."/>
            <person name="Katsura K."/>
            <person name="Hayashi T."/>
        </authorList>
    </citation>
    <scope>NUCLEOTIDE SEQUENCE</scope>
    <source>
        <strain evidence="2">DSM 22415</strain>
    </source>
</reference>
<evidence type="ECO:0000256" key="1">
    <source>
        <dbReference type="SAM" id="Phobius"/>
    </source>
</evidence>
<evidence type="ECO:0000313" key="3">
    <source>
        <dbReference type="EMBL" id="VUF15617.1"/>
    </source>
</evidence>
<dbReference type="AlphaFoldDB" id="A0A564G5M5"/>
<feature type="transmembrane region" description="Helical" evidence="1">
    <location>
        <begin position="12"/>
        <end position="32"/>
    </location>
</feature>
<dbReference type="Proteomes" id="UP001055303">
    <property type="component" value="Unassembled WGS sequence"/>
</dbReference>
<dbReference type="RefSeq" id="WP_186384012.1">
    <property type="nucleotide sequence ID" value="NZ_BPQI01000198.1"/>
</dbReference>